<dbReference type="EC" id="3.4.23.-" evidence="1"/>
<dbReference type="EMBL" id="CP159485">
    <property type="protein sequence ID" value="XCI27620.1"/>
    <property type="molecule type" value="Genomic_DNA"/>
</dbReference>
<feature type="transmembrane region" description="Helical" evidence="3">
    <location>
        <begin position="125"/>
        <end position="149"/>
    </location>
</feature>
<dbReference type="RefSeq" id="WP_353892198.1">
    <property type="nucleotide sequence ID" value="NZ_CP159485.1"/>
</dbReference>
<comment type="function">
    <text evidence="1">Probable aspartic protease that is responsible for the proteolytic cleavage of the RNA polymerase sigma E factor (SigE/spoIIGB) to yield the active peptide in the mother cell during sporulation. Responds to a signal from the forespore that is triggered by the extracellular signal protein SpoIIR.</text>
</comment>
<gene>
    <name evidence="4" type="ORF">PRVXH_001526</name>
</gene>
<dbReference type="PIRSF" id="PIRSF018571">
    <property type="entry name" value="SpoIIGA"/>
    <property type="match status" value="1"/>
</dbReference>
<evidence type="ECO:0000256" key="3">
    <source>
        <dbReference type="SAM" id="Phobius"/>
    </source>
</evidence>
<organism evidence="4">
    <name type="scientific">Proteinivorax hydrogeniformans</name>
    <dbReference type="NCBI Taxonomy" id="1826727"/>
    <lineage>
        <taxon>Bacteria</taxon>
        <taxon>Bacillati</taxon>
        <taxon>Bacillota</taxon>
        <taxon>Clostridia</taxon>
        <taxon>Eubacteriales</taxon>
        <taxon>Proteinivoracaceae</taxon>
        <taxon>Proteinivorax</taxon>
    </lineage>
</organism>
<keyword evidence="1" id="KW-1003">Cell membrane</keyword>
<evidence type="ECO:0000256" key="2">
    <source>
        <dbReference type="PIRSR" id="PIRSR018571-1"/>
    </source>
</evidence>
<sequence>MTLYLDLTLILNGIVCWIAFSITEFVLNTSARKIRKLLASVIGSCYLVAFLFWYNFANNIFMKITIVIMTVLVCFGYTNFKRLLAQTSCVILFTATFSGFLYMGLNSLVGQGETGPNPFIDIKNFWYVFIFLALFVIIPPFFRVFIVSVKKLSNAEKMSYKVQVWLRGKAVNLKGFVDTGNTLVDPVSKLPIIILDRKALKGVLSDKWDRWLEVGDSWNVPNDGFNIRYAPINTIGGTSLMVILKPQKVYLITKDSKEEVLALVGVNPHKKDVLPGFDALIHPNVLANVDNL</sequence>
<dbReference type="GO" id="GO:0004190">
    <property type="term" value="F:aspartic-type endopeptidase activity"/>
    <property type="evidence" value="ECO:0007669"/>
    <property type="project" value="UniProtKB-KW"/>
</dbReference>
<comment type="similarity">
    <text evidence="1">Belongs to the peptidase U4 family.</text>
</comment>
<dbReference type="AlphaFoldDB" id="A0AAU8HR62"/>
<name>A0AAU8HR62_9FIRM</name>
<keyword evidence="3" id="KW-0812">Transmembrane</keyword>
<keyword evidence="1" id="KW-0749">Sporulation</keyword>
<feature type="transmembrane region" description="Helical" evidence="3">
    <location>
        <begin position="60"/>
        <end position="80"/>
    </location>
</feature>
<feature type="transmembrane region" description="Helical" evidence="3">
    <location>
        <begin position="87"/>
        <end position="105"/>
    </location>
</feature>
<keyword evidence="1" id="KW-0645">Protease</keyword>
<evidence type="ECO:0000256" key="1">
    <source>
        <dbReference type="PIRNR" id="PIRNR018571"/>
    </source>
</evidence>
<proteinExistence type="inferred from homology"/>
<dbReference type="GO" id="GO:0030436">
    <property type="term" value="P:asexual sporulation"/>
    <property type="evidence" value="ECO:0007669"/>
    <property type="project" value="InterPro"/>
</dbReference>
<keyword evidence="1" id="KW-0378">Hydrolase</keyword>
<protein>
    <recommendedName>
        <fullName evidence="1">Sporulation sigma-E factor-processing peptidase</fullName>
        <ecNumber evidence="1">3.4.23.-</ecNumber>
    </recommendedName>
    <alternativeName>
        <fullName evidence="1">Membrane-associated aspartic protease</fullName>
    </alternativeName>
    <alternativeName>
        <fullName evidence="1">Stage II sporulation protein GA</fullName>
    </alternativeName>
</protein>
<dbReference type="Pfam" id="PF03419">
    <property type="entry name" value="Peptidase_U4"/>
    <property type="match status" value="1"/>
</dbReference>
<comment type="subcellular location">
    <subcellularLocation>
        <location evidence="1">Cell membrane</location>
    </subcellularLocation>
</comment>
<dbReference type="GO" id="GO:0006508">
    <property type="term" value="P:proteolysis"/>
    <property type="evidence" value="ECO:0007669"/>
    <property type="project" value="UniProtKB-KW"/>
</dbReference>
<keyword evidence="1 3" id="KW-0472">Membrane</keyword>
<feature type="active site" evidence="2">
    <location>
        <position position="178"/>
    </location>
</feature>
<keyword evidence="1" id="KW-0064">Aspartyl protease</keyword>
<dbReference type="InterPro" id="IPR005081">
    <property type="entry name" value="SpoIIGA"/>
</dbReference>
<reference evidence="4" key="2">
    <citation type="submission" date="2024-06" db="EMBL/GenBank/DDBJ databases">
        <authorList>
            <person name="Petrova K.O."/>
            <person name="Toshchakov S.V."/>
            <person name="Boltjanskaja Y.V."/>
            <person name="Kevbrin V.V."/>
        </authorList>
    </citation>
    <scope>NUCLEOTIDE SEQUENCE</scope>
    <source>
        <strain evidence="4">Z-710</strain>
    </source>
</reference>
<dbReference type="GO" id="GO:0030435">
    <property type="term" value="P:sporulation resulting in formation of a cellular spore"/>
    <property type="evidence" value="ECO:0007669"/>
    <property type="project" value="UniProtKB-KW"/>
</dbReference>
<accession>A0AAU8HR62</accession>
<reference evidence="4" key="1">
    <citation type="journal article" date="2018" name="Antonie Van Leeuwenhoek">
        <title>Proteinivorax hydrogeniformans sp. nov., an anaerobic, haloalkaliphilic bacterium fermenting proteinaceous compounds with high hydrogen production.</title>
        <authorList>
            <person name="Boltyanskaya Y."/>
            <person name="Detkova E."/>
            <person name="Pimenov N."/>
            <person name="Kevbrin V."/>
        </authorList>
    </citation>
    <scope>NUCLEOTIDE SEQUENCE</scope>
    <source>
        <strain evidence="4">Z-710</strain>
    </source>
</reference>
<evidence type="ECO:0000313" key="4">
    <source>
        <dbReference type="EMBL" id="XCI27620.1"/>
    </source>
</evidence>
<feature type="transmembrane region" description="Helical" evidence="3">
    <location>
        <begin position="37"/>
        <end position="54"/>
    </location>
</feature>
<feature type="transmembrane region" description="Helical" evidence="3">
    <location>
        <begin position="6"/>
        <end position="25"/>
    </location>
</feature>
<keyword evidence="3" id="KW-1133">Transmembrane helix</keyword>
<dbReference type="GO" id="GO:0005886">
    <property type="term" value="C:plasma membrane"/>
    <property type="evidence" value="ECO:0007669"/>
    <property type="project" value="UniProtKB-SubCell"/>
</dbReference>